<dbReference type="Pfam" id="PF08787">
    <property type="entry name" value="Alginate_lyase2"/>
    <property type="match status" value="1"/>
</dbReference>
<keyword evidence="2" id="KW-0732">Signal</keyword>
<name>A0A6G0WVE1_9STRA</name>
<evidence type="ECO:0000256" key="2">
    <source>
        <dbReference type="SAM" id="SignalP"/>
    </source>
</evidence>
<sequence>MRSLTALLALVFAAGELPSQVLNLSIWSLDTPEDNGSGNSRRVYHPALDKYDNKYLSVPSVGDKFVQLLVPVNGKTTPNSHYPRTEFREVKPNGKGSGDNMDFGLTGSHRLDATLAVMKLPPKRPGTAVGQLFGDGPCVMLGVKKQDNKYKISASNHFDNWNVNEIGVLDADYKLGTKFSYSIAYQNGKLTISYNGKTVINVDYKEDHQCNCKSGSDALCYFKAGNYLQTNTDYDNANDVGIVNVYSLSTKHSS</sequence>
<protein>
    <recommendedName>
        <fullName evidence="3">Alginate lyase 2 domain-containing protein</fullName>
    </recommendedName>
</protein>
<dbReference type="Gene3D" id="2.60.120.200">
    <property type="match status" value="1"/>
</dbReference>
<accession>A0A6G0WVE1</accession>
<keyword evidence="5" id="KW-1185">Reference proteome</keyword>
<feature type="region of interest" description="Disordered" evidence="1">
    <location>
        <begin position="77"/>
        <end position="96"/>
    </location>
</feature>
<reference evidence="4 5" key="1">
    <citation type="submission" date="2019-07" db="EMBL/GenBank/DDBJ databases">
        <title>Genomics analysis of Aphanomyces spp. identifies a new class of oomycete effector associated with host adaptation.</title>
        <authorList>
            <person name="Gaulin E."/>
        </authorList>
    </citation>
    <scope>NUCLEOTIDE SEQUENCE [LARGE SCALE GENOMIC DNA]</scope>
    <source>
        <strain evidence="4 5">ATCC 201684</strain>
    </source>
</reference>
<dbReference type="InterPro" id="IPR014895">
    <property type="entry name" value="Alginate_lyase_2"/>
</dbReference>
<feature type="signal peptide" evidence="2">
    <location>
        <begin position="1"/>
        <end position="23"/>
    </location>
</feature>
<gene>
    <name evidence="4" type="ORF">Ae201684_011345</name>
</gene>
<evidence type="ECO:0000256" key="1">
    <source>
        <dbReference type="SAM" id="MobiDB-lite"/>
    </source>
</evidence>
<dbReference type="AlphaFoldDB" id="A0A6G0WVE1"/>
<feature type="compositionally biased region" description="Basic and acidic residues" evidence="1">
    <location>
        <begin position="83"/>
        <end position="92"/>
    </location>
</feature>
<dbReference type="SUPFAM" id="SSF49899">
    <property type="entry name" value="Concanavalin A-like lectins/glucanases"/>
    <property type="match status" value="1"/>
</dbReference>
<evidence type="ECO:0000313" key="5">
    <source>
        <dbReference type="Proteomes" id="UP000481153"/>
    </source>
</evidence>
<feature type="chain" id="PRO_5026275372" description="Alginate lyase 2 domain-containing protein" evidence="2">
    <location>
        <begin position="24"/>
        <end position="254"/>
    </location>
</feature>
<dbReference type="InterPro" id="IPR013320">
    <property type="entry name" value="ConA-like_dom_sf"/>
</dbReference>
<evidence type="ECO:0000313" key="4">
    <source>
        <dbReference type="EMBL" id="KAF0731444.1"/>
    </source>
</evidence>
<proteinExistence type="predicted"/>
<feature type="domain" description="Alginate lyase 2" evidence="3">
    <location>
        <begin position="22"/>
        <end position="252"/>
    </location>
</feature>
<organism evidence="4 5">
    <name type="scientific">Aphanomyces euteiches</name>
    <dbReference type="NCBI Taxonomy" id="100861"/>
    <lineage>
        <taxon>Eukaryota</taxon>
        <taxon>Sar</taxon>
        <taxon>Stramenopiles</taxon>
        <taxon>Oomycota</taxon>
        <taxon>Saprolegniomycetes</taxon>
        <taxon>Saprolegniales</taxon>
        <taxon>Verrucalvaceae</taxon>
        <taxon>Aphanomyces</taxon>
    </lineage>
</organism>
<dbReference type="VEuPathDB" id="FungiDB:AeMF1_004012"/>
<dbReference type="Proteomes" id="UP000481153">
    <property type="component" value="Unassembled WGS sequence"/>
</dbReference>
<dbReference type="EMBL" id="VJMJ01000143">
    <property type="protein sequence ID" value="KAF0731444.1"/>
    <property type="molecule type" value="Genomic_DNA"/>
</dbReference>
<evidence type="ECO:0000259" key="3">
    <source>
        <dbReference type="Pfam" id="PF08787"/>
    </source>
</evidence>
<comment type="caution">
    <text evidence="4">The sequence shown here is derived from an EMBL/GenBank/DDBJ whole genome shotgun (WGS) entry which is preliminary data.</text>
</comment>